<proteinExistence type="predicted"/>
<name>A0A4Q1CN03_9BACT</name>
<dbReference type="RefSeq" id="WP_129129824.1">
    <property type="nucleotide sequence ID" value="NZ_SDHW01000001.1"/>
</dbReference>
<sequence>MPPFLATVFAAIMGLKNGFTGKLLAFTIVLFFIQLLPVTDLLFRVIAPNPGEDFARNLAYAQNMIEQKTLWGGDQIAYPEEGKEFVTQPGYRYYLAFQLFCFKHLYRFIGVLNSLLFVIALFWFMKAIVVTVEQKLFRILLVCLVASTVLYATKNILMGLNEWLMILCLLLSVYYYKVKSNEILAVVFLALVVFVRQNALLSVMLMFFWMFYNSKNKILSLTFFSLTLLLPVYHNLYYAGKLQFFVSIHQWPFLKYVSTSKLTPAHAVNYMNVLNNVFHYLGFHVRNTGVIDFIEEGFFFLLAFPVIVFYIQKKFFLGLHRFYYLATVALMVGPTVFLGTHFYPRFEFVCFYFGIAAFVLFISTSKERFPLTEWRLFNKRETIP</sequence>
<feature type="transmembrane region" description="Helical" evidence="1">
    <location>
        <begin position="183"/>
        <end position="211"/>
    </location>
</feature>
<organism evidence="2 3">
    <name type="scientific">Lacibacter luteus</name>
    <dbReference type="NCBI Taxonomy" id="2508719"/>
    <lineage>
        <taxon>Bacteria</taxon>
        <taxon>Pseudomonadati</taxon>
        <taxon>Bacteroidota</taxon>
        <taxon>Chitinophagia</taxon>
        <taxon>Chitinophagales</taxon>
        <taxon>Chitinophagaceae</taxon>
        <taxon>Lacibacter</taxon>
    </lineage>
</organism>
<evidence type="ECO:0000313" key="3">
    <source>
        <dbReference type="Proteomes" id="UP000290204"/>
    </source>
</evidence>
<feature type="transmembrane region" description="Helical" evidence="1">
    <location>
        <begin position="218"/>
        <end position="237"/>
    </location>
</feature>
<evidence type="ECO:0000313" key="2">
    <source>
        <dbReference type="EMBL" id="RXK62453.1"/>
    </source>
</evidence>
<accession>A0A4Q1CN03</accession>
<dbReference type="EMBL" id="SDHW01000001">
    <property type="protein sequence ID" value="RXK62453.1"/>
    <property type="molecule type" value="Genomic_DNA"/>
</dbReference>
<feature type="transmembrane region" description="Helical" evidence="1">
    <location>
        <begin position="105"/>
        <end position="124"/>
    </location>
</feature>
<keyword evidence="1" id="KW-0812">Transmembrane</keyword>
<feature type="transmembrane region" description="Helical" evidence="1">
    <location>
        <begin position="290"/>
        <end position="310"/>
    </location>
</feature>
<dbReference type="OrthoDB" id="9844141at2"/>
<feature type="transmembrane region" description="Helical" evidence="1">
    <location>
        <begin position="322"/>
        <end position="340"/>
    </location>
</feature>
<feature type="transmembrane region" description="Helical" evidence="1">
    <location>
        <begin position="136"/>
        <end position="153"/>
    </location>
</feature>
<dbReference type="AlphaFoldDB" id="A0A4Q1CN03"/>
<feature type="transmembrane region" description="Helical" evidence="1">
    <location>
        <begin position="346"/>
        <end position="365"/>
    </location>
</feature>
<protein>
    <recommendedName>
        <fullName evidence="4">Glycosyltransferase RgtA/B/C/D-like domain-containing protein</fullName>
    </recommendedName>
</protein>
<keyword evidence="1" id="KW-0472">Membrane</keyword>
<keyword evidence="3" id="KW-1185">Reference proteome</keyword>
<feature type="transmembrane region" description="Helical" evidence="1">
    <location>
        <begin position="23"/>
        <end position="43"/>
    </location>
</feature>
<keyword evidence="1" id="KW-1133">Transmembrane helix</keyword>
<reference evidence="2 3" key="1">
    <citation type="submission" date="2019-01" db="EMBL/GenBank/DDBJ databases">
        <title>Lacibacter sp. strain TTM-7.</title>
        <authorList>
            <person name="Chen W.-M."/>
        </authorList>
    </citation>
    <scope>NUCLEOTIDE SEQUENCE [LARGE SCALE GENOMIC DNA]</scope>
    <source>
        <strain evidence="2 3">TTM-7</strain>
    </source>
</reference>
<gene>
    <name evidence="2" type="ORF">ESA94_05475</name>
</gene>
<comment type="caution">
    <text evidence="2">The sequence shown here is derived from an EMBL/GenBank/DDBJ whole genome shotgun (WGS) entry which is preliminary data.</text>
</comment>
<dbReference type="Proteomes" id="UP000290204">
    <property type="component" value="Unassembled WGS sequence"/>
</dbReference>
<evidence type="ECO:0000256" key="1">
    <source>
        <dbReference type="SAM" id="Phobius"/>
    </source>
</evidence>
<evidence type="ECO:0008006" key="4">
    <source>
        <dbReference type="Google" id="ProtNLM"/>
    </source>
</evidence>